<evidence type="ECO:0000313" key="1">
    <source>
        <dbReference type="EMBL" id="GFJ87726.1"/>
    </source>
</evidence>
<dbReference type="Gene3D" id="3.20.20.140">
    <property type="entry name" value="Metal-dependent hydrolases"/>
    <property type="match status" value="1"/>
</dbReference>
<gene>
    <name evidence="1" type="ORF">Prum_013680</name>
</gene>
<accession>A0A6V8L0W1</accession>
<name>A0A6V8L0W1_9ACTN</name>
<dbReference type="Proteomes" id="UP000482960">
    <property type="component" value="Unassembled WGS sequence"/>
</dbReference>
<dbReference type="EMBL" id="BLPG01000001">
    <property type="protein sequence ID" value="GFJ87726.1"/>
    <property type="molecule type" value="Genomic_DNA"/>
</dbReference>
<reference evidence="1 2" key="2">
    <citation type="submission" date="2020-03" db="EMBL/GenBank/DDBJ databases">
        <authorList>
            <person name="Ichikawa N."/>
            <person name="Kimura A."/>
            <person name="Kitahashi Y."/>
            <person name="Uohara A."/>
        </authorList>
    </citation>
    <scope>NUCLEOTIDE SEQUENCE [LARGE SCALE GENOMIC DNA]</scope>
    <source>
        <strain evidence="1 2">NBRC 108638</strain>
    </source>
</reference>
<dbReference type="RefSeq" id="WP_246277693.1">
    <property type="nucleotide sequence ID" value="NZ_BAABJB010000032.1"/>
</dbReference>
<sequence>MEAVVDAHHHLWNRARHRQHWIDPQTMAATAGVTQTVVVQAVSSLEADRAAGLPAGMDMKARPPRCRPAGS</sequence>
<organism evidence="1 2">
    <name type="scientific">Phytohabitans rumicis</name>
    <dbReference type="NCBI Taxonomy" id="1076125"/>
    <lineage>
        <taxon>Bacteria</taxon>
        <taxon>Bacillati</taxon>
        <taxon>Actinomycetota</taxon>
        <taxon>Actinomycetes</taxon>
        <taxon>Micromonosporales</taxon>
        <taxon>Micromonosporaceae</taxon>
    </lineage>
</organism>
<protein>
    <submittedName>
        <fullName evidence="1">Uncharacterized protein</fullName>
    </submittedName>
</protein>
<reference evidence="1 2" key="1">
    <citation type="submission" date="2020-03" db="EMBL/GenBank/DDBJ databases">
        <title>Whole genome shotgun sequence of Phytohabitans rumicis NBRC 108638.</title>
        <authorList>
            <person name="Komaki H."/>
            <person name="Tamura T."/>
        </authorList>
    </citation>
    <scope>NUCLEOTIDE SEQUENCE [LARGE SCALE GENOMIC DNA]</scope>
    <source>
        <strain evidence="1 2">NBRC 108638</strain>
    </source>
</reference>
<evidence type="ECO:0000313" key="2">
    <source>
        <dbReference type="Proteomes" id="UP000482960"/>
    </source>
</evidence>
<proteinExistence type="predicted"/>
<keyword evidence="2" id="KW-1185">Reference proteome</keyword>
<dbReference type="AlphaFoldDB" id="A0A6V8L0W1"/>
<comment type="caution">
    <text evidence="1">The sequence shown here is derived from an EMBL/GenBank/DDBJ whole genome shotgun (WGS) entry which is preliminary data.</text>
</comment>